<dbReference type="Proteomes" id="UP001183414">
    <property type="component" value="Unassembled WGS sequence"/>
</dbReference>
<feature type="region of interest" description="Disordered" evidence="1">
    <location>
        <begin position="1"/>
        <end position="34"/>
    </location>
</feature>
<organism evidence="4 5">
    <name type="scientific">Streptomyces hazeniae</name>
    <dbReference type="NCBI Taxonomy" id="3075538"/>
    <lineage>
        <taxon>Bacteria</taxon>
        <taxon>Bacillati</taxon>
        <taxon>Actinomycetota</taxon>
        <taxon>Actinomycetes</taxon>
        <taxon>Kitasatosporales</taxon>
        <taxon>Streptomycetaceae</taxon>
        <taxon>Streptomyces</taxon>
    </lineage>
</organism>
<dbReference type="EMBL" id="JAVREQ010000026">
    <property type="protein sequence ID" value="MDT0381822.1"/>
    <property type="molecule type" value="Genomic_DNA"/>
</dbReference>
<keyword evidence="2" id="KW-1133">Transmembrane helix</keyword>
<accession>A0ABU2NXV1</accession>
<gene>
    <name evidence="4" type="ORF">RM572_23965</name>
</gene>
<dbReference type="Pfam" id="PF08044">
    <property type="entry name" value="DUF1707"/>
    <property type="match status" value="1"/>
</dbReference>
<keyword evidence="5" id="KW-1185">Reference proteome</keyword>
<dbReference type="RefSeq" id="WP_311675476.1">
    <property type="nucleotide sequence ID" value="NZ_JAVREQ010000026.1"/>
</dbReference>
<protein>
    <submittedName>
        <fullName evidence="4">DUF1707 domain-containing protein</fullName>
    </submittedName>
</protein>
<feature type="transmembrane region" description="Helical" evidence="2">
    <location>
        <begin position="142"/>
        <end position="160"/>
    </location>
</feature>
<proteinExistence type="predicted"/>
<name>A0ABU2NXV1_9ACTN</name>
<feature type="compositionally biased region" description="Low complexity" evidence="1">
    <location>
        <begin position="96"/>
        <end position="106"/>
    </location>
</feature>
<reference evidence="5" key="1">
    <citation type="submission" date="2023-07" db="EMBL/GenBank/DDBJ databases">
        <title>30 novel species of actinomycetes from the DSMZ collection.</title>
        <authorList>
            <person name="Nouioui I."/>
        </authorList>
    </citation>
    <scope>NUCLEOTIDE SEQUENCE [LARGE SCALE GENOMIC DNA]</scope>
    <source>
        <strain evidence="5">DSM 42041</strain>
    </source>
</reference>
<feature type="compositionally biased region" description="Low complexity" evidence="1">
    <location>
        <begin position="8"/>
        <end position="20"/>
    </location>
</feature>
<dbReference type="PANTHER" id="PTHR40763">
    <property type="entry name" value="MEMBRANE PROTEIN-RELATED"/>
    <property type="match status" value="1"/>
</dbReference>
<evidence type="ECO:0000256" key="1">
    <source>
        <dbReference type="SAM" id="MobiDB-lite"/>
    </source>
</evidence>
<dbReference type="PANTHER" id="PTHR40763:SF4">
    <property type="entry name" value="DUF1707 DOMAIN-CONTAINING PROTEIN"/>
    <property type="match status" value="1"/>
</dbReference>
<feature type="transmembrane region" description="Helical" evidence="2">
    <location>
        <begin position="118"/>
        <end position="136"/>
    </location>
</feature>
<feature type="region of interest" description="Disordered" evidence="1">
    <location>
        <begin position="77"/>
        <end position="109"/>
    </location>
</feature>
<feature type="domain" description="DUF1707" evidence="3">
    <location>
        <begin position="27"/>
        <end position="79"/>
    </location>
</feature>
<evidence type="ECO:0000256" key="2">
    <source>
        <dbReference type="SAM" id="Phobius"/>
    </source>
</evidence>
<keyword evidence="2" id="KW-0812">Transmembrane</keyword>
<evidence type="ECO:0000313" key="5">
    <source>
        <dbReference type="Proteomes" id="UP001183414"/>
    </source>
</evidence>
<keyword evidence="2" id="KW-0472">Membrane</keyword>
<evidence type="ECO:0000313" key="4">
    <source>
        <dbReference type="EMBL" id="MDT0381822.1"/>
    </source>
</evidence>
<evidence type="ECO:0000259" key="3">
    <source>
        <dbReference type="Pfam" id="PF08044"/>
    </source>
</evidence>
<dbReference type="InterPro" id="IPR012551">
    <property type="entry name" value="DUF1707_SHOCT-like"/>
</dbReference>
<sequence length="173" mass="18307">MPPKTPDGPDGLPDRPGAPGTPQRGALRASDDDRERVVAELGDHLAAGRLDTAEFDERASSAYAARTLGELDVLMTDLPAERERPGSGARTSLEKAASPGPAPAARPQDHKALNVRTWLAVSVMVTGVWGISSLAAQQLLNFWPMWVIGPWGLGILFHVLSGRRSGPTGEVGD</sequence>
<comment type="caution">
    <text evidence="4">The sequence shown here is derived from an EMBL/GenBank/DDBJ whole genome shotgun (WGS) entry which is preliminary data.</text>
</comment>